<dbReference type="CDD" id="cd00854">
    <property type="entry name" value="NagA"/>
    <property type="match status" value="1"/>
</dbReference>
<dbReference type="GO" id="GO:0008448">
    <property type="term" value="F:N-acetylglucosamine-6-phosphate deacetylase activity"/>
    <property type="evidence" value="ECO:0007669"/>
    <property type="project" value="UniProtKB-EC"/>
</dbReference>
<feature type="binding site" evidence="11">
    <location>
        <position position="257"/>
    </location>
    <ligand>
        <name>substrate</name>
    </ligand>
</feature>
<dbReference type="AlphaFoldDB" id="A0A0J6D1Y4"/>
<evidence type="ECO:0000256" key="6">
    <source>
        <dbReference type="ARBA" id="ARBA00023277"/>
    </source>
</evidence>
<evidence type="ECO:0000259" key="13">
    <source>
        <dbReference type="Pfam" id="PF01979"/>
    </source>
</evidence>
<organism evidence="14 15">
    <name type="scientific">Guptibacillus hwajinpoensis</name>
    <dbReference type="NCBI Taxonomy" id="208199"/>
    <lineage>
        <taxon>Bacteria</taxon>
        <taxon>Bacillati</taxon>
        <taxon>Bacillota</taxon>
        <taxon>Bacilli</taxon>
        <taxon>Bacillales</taxon>
        <taxon>Guptibacillaceae</taxon>
        <taxon>Guptibacillus</taxon>
    </lineage>
</organism>
<evidence type="ECO:0000256" key="2">
    <source>
        <dbReference type="ARBA" id="ARBA00011899"/>
    </source>
</evidence>
<dbReference type="PANTHER" id="PTHR11113:SF14">
    <property type="entry name" value="N-ACETYLGLUCOSAMINE-6-PHOSPHATE DEACETYLASE"/>
    <property type="match status" value="1"/>
</dbReference>
<comment type="caution">
    <text evidence="14">The sequence shown here is derived from an EMBL/GenBank/DDBJ whole genome shotgun (WGS) entry which is preliminary data.</text>
</comment>
<evidence type="ECO:0000256" key="12">
    <source>
        <dbReference type="PIRSR" id="PIRSR038994-3"/>
    </source>
</evidence>
<feature type="domain" description="Amidohydrolase-related" evidence="13">
    <location>
        <begin position="55"/>
        <end position="386"/>
    </location>
</feature>
<comment type="catalytic activity">
    <reaction evidence="7">
        <text>N-acetyl-D-glucosamine 6-phosphate + H2O = D-glucosamine 6-phosphate + acetate</text>
        <dbReference type="Rhea" id="RHEA:22936"/>
        <dbReference type="ChEBI" id="CHEBI:15377"/>
        <dbReference type="ChEBI" id="CHEBI:30089"/>
        <dbReference type="ChEBI" id="CHEBI:57513"/>
        <dbReference type="ChEBI" id="CHEBI:58725"/>
        <dbReference type="EC" id="3.5.1.25"/>
    </reaction>
</comment>
<dbReference type="STRING" id="157733.AB986_03075"/>
<dbReference type="InterPro" id="IPR032466">
    <property type="entry name" value="Metal_Hydrolase"/>
</dbReference>
<dbReference type="FunFam" id="3.20.20.140:FF:000004">
    <property type="entry name" value="N-acetylglucosamine-6-phosphate deacetylase"/>
    <property type="match status" value="1"/>
</dbReference>
<dbReference type="PATRIC" id="fig|157733.3.peg.2829"/>
<dbReference type="GO" id="GO:0046872">
    <property type="term" value="F:metal ion binding"/>
    <property type="evidence" value="ECO:0007669"/>
    <property type="project" value="UniProtKB-KW"/>
</dbReference>
<evidence type="ECO:0000256" key="7">
    <source>
        <dbReference type="ARBA" id="ARBA00047647"/>
    </source>
</evidence>
<dbReference type="Pfam" id="PF01979">
    <property type="entry name" value="Amidohydro_1"/>
    <property type="match status" value="1"/>
</dbReference>
<feature type="binding site" evidence="11">
    <location>
        <begin position="314"/>
        <end position="316"/>
    </location>
    <ligand>
        <name>substrate</name>
    </ligand>
</feature>
<keyword evidence="5 9" id="KW-0378">Hydrolase</keyword>
<keyword evidence="6 9" id="KW-0119">Carbohydrate metabolism</keyword>
<feature type="binding site" evidence="12">
    <location>
        <position position="201"/>
    </location>
    <ligand>
        <name>Zn(2+)</name>
        <dbReference type="ChEBI" id="CHEBI:29105"/>
    </ligand>
</feature>
<dbReference type="Proteomes" id="UP000035996">
    <property type="component" value="Unassembled WGS sequence"/>
</dbReference>
<comment type="cofactor">
    <cofactor evidence="12">
        <name>a divalent metal cation</name>
        <dbReference type="ChEBI" id="CHEBI:60240"/>
    </cofactor>
    <text evidence="12">Binds 1 divalent metal cation per subunit.</text>
</comment>
<evidence type="ECO:0000256" key="9">
    <source>
        <dbReference type="PIRNR" id="PIRNR038994"/>
    </source>
</evidence>
<dbReference type="OrthoDB" id="9776488at2"/>
<name>A0A0J6D1Y4_9BACL</name>
<dbReference type="EMBL" id="LELK01000001">
    <property type="protein sequence ID" value="KMM38309.1"/>
    <property type="molecule type" value="Genomic_DNA"/>
</dbReference>
<dbReference type="SUPFAM" id="SSF51338">
    <property type="entry name" value="Composite domain of metallo-dependent hydrolases"/>
    <property type="match status" value="1"/>
</dbReference>
<evidence type="ECO:0000256" key="3">
    <source>
        <dbReference type="ARBA" id="ARBA00018029"/>
    </source>
</evidence>
<feature type="binding site" evidence="11">
    <location>
        <begin position="225"/>
        <end position="226"/>
    </location>
    <ligand>
        <name>substrate</name>
    </ligand>
</feature>
<evidence type="ECO:0000256" key="5">
    <source>
        <dbReference type="ARBA" id="ARBA00022801"/>
    </source>
</evidence>
<dbReference type="InterPro" id="IPR003764">
    <property type="entry name" value="GlcNAc_6-P_deAcase"/>
</dbReference>
<evidence type="ECO:0000256" key="4">
    <source>
        <dbReference type="ARBA" id="ARBA00022723"/>
    </source>
</evidence>
<feature type="binding site" evidence="11">
    <location>
        <position position="146"/>
    </location>
    <ligand>
        <name>substrate</name>
    </ligand>
</feature>
<dbReference type="EC" id="3.5.1.25" evidence="2"/>
<feature type="binding site" evidence="12">
    <location>
        <position position="222"/>
    </location>
    <ligand>
        <name>Zn(2+)</name>
        <dbReference type="ChEBI" id="CHEBI:29105"/>
    </ligand>
</feature>
<dbReference type="Gene3D" id="2.30.40.10">
    <property type="entry name" value="Urease, subunit C, domain 1"/>
    <property type="match status" value="1"/>
</dbReference>
<keyword evidence="15" id="KW-1185">Reference proteome</keyword>
<proteinExistence type="inferred from homology"/>
<evidence type="ECO:0000313" key="14">
    <source>
        <dbReference type="EMBL" id="KMM38309.1"/>
    </source>
</evidence>
<protein>
    <recommendedName>
        <fullName evidence="3">N-acetylglucosamine-6-phosphate deacetylase</fullName>
        <ecNumber evidence="2">3.5.1.25</ecNumber>
    </recommendedName>
</protein>
<comment type="similarity">
    <text evidence="1 9">Belongs to the metallo-dependent hydrolases superfamily. NagA family.</text>
</comment>
<dbReference type="NCBIfam" id="TIGR00221">
    <property type="entry name" value="nagA"/>
    <property type="match status" value="1"/>
</dbReference>
<dbReference type="RefSeq" id="WP_048309420.1">
    <property type="nucleotide sequence ID" value="NZ_CP119526.1"/>
</dbReference>
<gene>
    <name evidence="14" type="ORF">AB986_03075</name>
</gene>
<dbReference type="InterPro" id="IPR011059">
    <property type="entry name" value="Metal-dep_hydrolase_composite"/>
</dbReference>
<evidence type="ECO:0000256" key="10">
    <source>
        <dbReference type="PIRSR" id="PIRSR038994-1"/>
    </source>
</evidence>
<accession>A0A0J6D1Y4</accession>
<comment type="pathway">
    <text evidence="8">Amino-sugar metabolism; N-acetylneuraminate degradation; D-fructose 6-phosphate from N-acetylneuraminate: step 4/5.</text>
</comment>
<evidence type="ECO:0000313" key="15">
    <source>
        <dbReference type="Proteomes" id="UP000035996"/>
    </source>
</evidence>
<evidence type="ECO:0000256" key="11">
    <source>
        <dbReference type="PIRSR" id="PIRSR038994-2"/>
    </source>
</evidence>
<feature type="binding site" evidence="11">
    <location>
        <position position="233"/>
    </location>
    <ligand>
        <name>substrate</name>
    </ligand>
</feature>
<keyword evidence="4 12" id="KW-0479">Metal-binding</keyword>
<evidence type="ECO:0000256" key="1">
    <source>
        <dbReference type="ARBA" id="ARBA00010716"/>
    </source>
</evidence>
<feature type="active site" description="Proton donor/acceptor" evidence="10">
    <location>
        <position position="280"/>
    </location>
</feature>
<feature type="binding site" evidence="12">
    <location>
        <position position="135"/>
    </location>
    <ligand>
        <name>Zn(2+)</name>
        <dbReference type="ChEBI" id="CHEBI:29105"/>
    </ligand>
</feature>
<dbReference type="InterPro" id="IPR006680">
    <property type="entry name" value="Amidohydro-rel"/>
</dbReference>
<dbReference type="Gene3D" id="3.20.20.140">
    <property type="entry name" value="Metal-dependent hydrolases"/>
    <property type="match status" value="1"/>
</dbReference>
<evidence type="ECO:0000256" key="8">
    <source>
        <dbReference type="ARBA" id="ARBA00060590"/>
    </source>
</evidence>
<sequence>MQRILLRGGKVYTPNPNRQENTILIENDKITGIGSDISRDLPVDQVIDLPSQYAILPGMIDVHIHGAAGSDVMDSTPEALTTIAKTLPLEGTTSFLATTMTNPSSNIEHALRNAAIYHQKNNHPGQAEMIGIHLEGPFINQNRAGAQPTSSIIRPDVSTFKHYQSLANDLIKLVTLAPELDDQTELTRYLYENGMIASVGHSEANFVQLSHAVNSGIRHATHLFNGMNGLHHRDPGSAGAILLNQNILAEIIVDGIHVSKDMVDLTYRLKGAEGLLLITDAMRAKCLNEGIYDLGGQEVEVKDHKAILKRSGSLAGSILKMNEAARNMMEFTHCSMYDLMKMTSENAAKELGIWERKGSIEVNKDADLLVVDEQMNVQLTICRGQIANRSLQENK</sequence>
<dbReference type="SUPFAM" id="SSF51556">
    <property type="entry name" value="Metallo-dependent hydrolases"/>
    <property type="match status" value="1"/>
</dbReference>
<reference evidence="14" key="1">
    <citation type="submission" date="2015-06" db="EMBL/GenBank/DDBJ databases">
        <authorList>
            <person name="Liu B."/>
            <person name="Wang J."/>
            <person name="Zhu Y."/>
            <person name="Liu G."/>
            <person name="Chen Q."/>
            <person name="Zheng C."/>
            <person name="Che J."/>
            <person name="Ge C."/>
            <person name="Shi H."/>
            <person name="Pan Z."/>
            <person name="Liu X."/>
        </authorList>
    </citation>
    <scope>NUCLEOTIDE SEQUENCE [LARGE SCALE GENOMIC DNA]</scope>
    <source>
        <strain evidence="14">DSM 16346</strain>
    </source>
</reference>
<dbReference type="PIRSF" id="PIRSF038994">
    <property type="entry name" value="NagA"/>
    <property type="match status" value="1"/>
</dbReference>
<dbReference type="PANTHER" id="PTHR11113">
    <property type="entry name" value="N-ACETYLGLUCOSAMINE-6-PHOSPHATE DEACETYLASE"/>
    <property type="match status" value="1"/>
</dbReference>
<dbReference type="GO" id="GO:0006046">
    <property type="term" value="P:N-acetylglucosamine catabolic process"/>
    <property type="evidence" value="ECO:0007669"/>
    <property type="project" value="TreeGrafter"/>
</dbReference>